<gene>
    <name evidence="2" type="ORF">SAMN02745126_00179</name>
</gene>
<dbReference type="PANTHER" id="PTHR42760:SF40">
    <property type="entry name" value="3-OXOACYL-[ACYL-CARRIER-PROTEIN] REDUCTASE, CHLOROPLASTIC"/>
    <property type="match status" value="1"/>
</dbReference>
<dbReference type="EMBL" id="FUWJ01000001">
    <property type="protein sequence ID" value="SJZ31373.1"/>
    <property type="molecule type" value="Genomic_DNA"/>
</dbReference>
<dbReference type="PANTHER" id="PTHR42760">
    <property type="entry name" value="SHORT-CHAIN DEHYDROGENASES/REDUCTASES FAMILY MEMBER"/>
    <property type="match status" value="1"/>
</dbReference>
<protein>
    <submittedName>
        <fullName evidence="2">NAD(P)-dependent dehydrogenase, short-chain alcohol dehydrogenase family</fullName>
    </submittedName>
</protein>
<keyword evidence="3" id="KW-1185">Reference proteome</keyword>
<organism evidence="2 3">
    <name type="scientific">Enhydrobacter aerosaccus</name>
    <dbReference type="NCBI Taxonomy" id="225324"/>
    <lineage>
        <taxon>Bacteria</taxon>
        <taxon>Pseudomonadati</taxon>
        <taxon>Pseudomonadota</taxon>
        <taxon>Alphaproteobacteria</taxon>
        <taxon>Hyphomicrobiales</taxon>
        <taxon>Enhydrobacter</taxon>
    </lineage>
</organism>
<name>A0A1T4JMI9_9HYPH</name>
<evidence type="ECO:0000256" key="1">
    <source>
        <dbReference type="ARBA" id="ARBA00006484"/>
    </source>
</evidence>
<dbReference type="RefSeq" id="WP_085931955.1">
    <property type="nucleotide sequence ID" value="NZ_FUWJ01000001.1"/>
</dbReference>
<sequence length="264" mass="27978">MDLNLKGKSVVVTGGGSNIGRAIVLGFAAEGANITVGDLDELQTEKVADLARQNGAASVQVIKTDVTDFDQVKAMFKAAIDKHGTVDVLVNNVGWDQLMFFTQTTPEFWQKIIQINYVGVLNCTRCALDIMIPKSTGAIVSISSDASRSGEPREAVYGGVKAAVNSFMKTIAKENGRYGIRCNVVCPGVTVPVATEEVGTNSMWTKPDSMFTAEQFEKVAKALPLRKLGRPNDIANAVVFLSSAAAGHVTGQVLSVSGGYTMIG</sequence>
<dbReference type="PRINTS" id="PR00081">
    <property type="entry name" value="GDHRDH"/>
</dbReference>
<evidence type="ECO:0000313" key="3">
    <source>
        <dbReference type="Proteomes" id="UP000190092"/>
    </source>
</evidence>
<comment type="similarity">
    <text evidence="1">Belongs to the short-chain dehydrogenases/reductases (SDR) family.</text>
</comment>
<dbReference type="Gene3D" id="3.40.50.720">
    <property type="entry name" value="NAD(P)-binding Rossmann-like Domain"/>
    <property type="match status" value="1"/>
</dbReference>
<dbReference type="PRINTS" id="PR00080">
    <property type="entry name" value="SDRFAMILY"/>
</dbReference>
<dbReference type="GO" id="GO:0016616">
    <property type="term" value="F:oxidoreductase activity, acting on the CH-OH group of donors, NAD or NADP as acceptor"/>
    <property type="evidence" value="ECO:0007669"/>
    <property type="project" value="TreeGrafter"/>
</dbReference>
<accession>A0A1T4JMI9</accession>
<dbReference type="STRING" id="225324.SAMN02745126_00179"/>
<dbReference type="GO" id="GO:0030497">
    <property type="term" value="P:fatty acid elongation"/>
    <property type="evidence" value="ECO:0007669"/>
    <property type="project" value="TreeGrafter"/>
</dbReference>
<dbReference type="FunFam" id="3.40.50.720:FF:000084">
    <property type="entry name" value="Short-chain dehydrogenase reductase"/>
    <property type="match status" value="1"/>
</dbReference>
<dbReference type="OrthoDB" id="9809287at2"/>
<dbReference type="InterPro" id="IPR036291">
    <property type="entry name" value="NAD(P)-bd_dom_sf"/>
</dbReference>
<dbReference type="AlphaFoldDB" id="A0A1T4JMI9"/>
<proteinExistence type="inferred from homology"/>
<reference evidence="3" key="1">
    <citation type="submission" date="2017-02" db="EMBL/GenBank/DDBJ databases">
        <authorList>
            <person name="Varghese N."/>
            <person name="Submissions S."/>
        </authorList>
    </citation>
    <scope>NUCLEOTIDE SEQUENCE [LARGE SCALE GENOMIC DNA]</scope>
    <source>
        <strain evidence="3">ATCC 27094</strain>
    </source>
</reference>
<dbReference type="Pfam" id="PF13561">
    <property type="entry name" value="adh_short_C2"/>
    <property type="match status" value="1"/>
</dbReference>
<dbReference type="Proteomes" id="UP000190092">
    <property type="component" value="Unassembled WGS sequence"/>
</dbReference>
<evidence type="ECO:0000313" key="2">
    <source>
        <dbReference type="EMBL" id="SJZ31373.1"/>
    </source>
</evidence>
<dbReference type="InterPro" id="IPR002347">
    <property type="entry name" value="SDR_fam"/>
</dbReference>
<dbReference type="SUPFAM" id="SSF51735">
    <property type="entry name" value="NAD(P)-binding Rossmann-fold domains"/>
    <property type="match status" value="1"/>
</dbReference>
<dbReference type="CDD" id="cd05233">
    <property type="entry name" value="SDR_c"/>
    <property type="match status" value="1"/>
</dbReference>